<name>A0AAD5M8M3_PARTN</name>
<organism evidence="1 2">
    <name type="scientific">Parelaphostrongylus tenuis</name>
    <name type="common">Meningeal worm</name>
    <dbReference type="NCBI Taxonomy" id="148309"/>
    <lineage>
        <taxon>Eukaryota</taxon>
        <taxon>Metazoa</taxon>
        <taxon>Ecdysozoa</taxon>
        <taxon>Nematoda</taxon>
        <taxon>Chromadorea</taxon>
        <taxon>Rhabditida</taxon>
        <taxon>Rhabditina</taxon>
        <taxon>Rhabditomorpha</taxon>
        <taxon>Strongyloidea</taxon>
        <taxon>Metastrongylidae</taxon>
        <taxon>Parelaphostrongylus</taxon>
    </lineage>
</organism>
<evidence type="ECO:0000313" key="1">
    <source>
        <dbReference type="EMBL" id="KAJ1354107.1"/>
    </source>
</evidence>
<keyword evidence="2" id="KW-1185">Reference proteome</keyword>
<reference evidence="1" key="1">
    <citation type="submission" date="2021-06" db="EMBL/GenBank/DDBJ databases">
        <title>Parelaphostrongylus tenuis whole genome reference sequence.</title>
        <authorList>
            <person name="Garwood T.J."/>
            <person name="Larsen P.A."/>
            <person name="Fountain-Jones N.M."/>
            <person name="Garbe J.R."/>
            <person name="Macchietto M.G."/>
            <person name="Kania S.A."/>
            <person name="Gerhold R.W."/>
            <person name="Richards J.E."/>
            <person name="Wolf T.M."/>
        </authorList>
    </citation>
    <scope>NUCLEOTIDE SEQUENCE</scope>
    <source>
        <strain evidence="1">MNPRO001-30</strain>
        <tissue evidence="1">Meninges</tissue>
    </source>
</reference>
<comment type="caution">
    <text evidence="1">The sequence shown here is derived from an EMBL/GenBank/DDBJ whole genome shotgun (WGS) entry which is preliminary data.</text>
</comment>
<gene>
    <name evidence="1" type="ORF">KIN20_010925</name>
</gene>
<protein>
    <recommendedName>
        <fullName evidence="3">Reverse transcriptase domain-containing protein</fullName>
    </recommendedName>
</protein>
<dbReference type="AlphaFoldDB" id="A0AAD5M8M3"/>
<evidence type="ECO:0000313" key="2">
    <source>
        <dbReference type="Proteomes" id="UP001196413"/>
    </source>
</evidence>
<evidence type="ECO:0008006" key="3">
    <source>
        <dbReference type="Google" id="ProtNLM"/>
    </source>
</evidence>
<dbReference type="EMBL" id="JAHQIW010001966">
    <property type="protein sequence ID" value="KAJ1354107.1"/>
    <property type="molecule type" value="Genomic_DNA"/>
</dbReference>
<dbReference type="Proteomes" id="UP001196413">
    <property type="component" value="Unassembled WGS sequence"/>
</dbReference>
<accession>A0AAD5M8M3</accession>
<sequence length="52" mass="5996">MKSLDCYEKDIRIDGNFLLNLQFADNIVLFPNSTSEAETMLKEHKEAVAHRV</sequence>
<proteinExistence type="predicted"/>